<name>A0AAE6BF51_AGRTU</name>
<dbReference type="SUPFAM" id="SSF53448">
    <property type="entry name" value="Nucleotide-diphospho-sugar transferases"/>
    <property type="match status" value="1"/>
</dbReference>
<dbReference type="InterPro" id="IPR029044">
    <property type="entry name" value="Nucleotide-diphossugar_trans"/>
</dbReference>
<dbReference type="CDD" id="cd00761">
    <property type="entry name" value="Glyco_tranf_GTA_type"/>
    <property type="match status" value="1"/>
</dbReference>
<dbReference type="AlphaFoldDB" id="A0AAE6BF51"/>
<evidence type="ECO:0000313" key="3">
    <source>
        <dbReference type="Proteomes" id="UP000298579"/>
    </source>
</evidence>
<sequence length="269" mass="30502">MSDLTVVLTSCRRPDLLVATLDAFFATNDYPLHEFIVIEDSDDASVLDVPARYPGQPIRVILNGVNLGQHRSIDKAYSQVQTPYILHLEDDWTFPVKGIVARGIEVLKQDSQVGLVQLRADEDLPAAIKKVSPAFGDPGYWKIPPAAHRVWHSFTFNPTLKRLADYRQLPNGYAGFTSEAEISLHYKDRGVIMAWLSDTKVTHLGYGRSNYGSKTPRNLAGWMQDVQRFFSTATLKKWRRSVVRRVAHAKRKRNAGVGFPIDRHRFDLE</sequence>
<dbReference type="Proteomes" id="UP000298579">
    <property type="component" value="Chromosome circular"/>
</dbReference>
<dbReference type="EMBL" id="CP039897">
    <property type="protein sequence ID" value="QCL80307.1"/>
    <property type="molecule type" value="Genomic_DNA"/>
</dbReference>
<protein>
    <submittedName>
        <fullName evidence="2">Glycosyltransferase</fullName>
    </submittedName>
</protein>
<feature type="domain" description="Glycosyltransferase 2-like" evidence="1">
    <location>
        <begin position="5"/>
        <end position="109"/>
    </location>
</feature>
<dbReference type="Pfam" id="PF00535">
    <property type="entry name" value="Glycos_transf_2"/>
    <property type="match status" value="1"/>
</dbReference>
<reference evidence="2 3" key="1">
    <citation type="submission" date="2019-04" db="EMBL/GenBank/DDBJ databases">
        <title>Complete genome sequence of Agrobacterium tumefaciens CFBP5877.</title>
        <authorList>
            <person name="Huang Y.-Y."/>
            <person name="Chiang H.-Y."/>
            <person name="Chou L."/>
            <person name="Lai E.-M."/>
            <person name="Kuo C.-H."/>
        </authorList>
    </citation>
    <scope>NUCLEOTIDE SEQUENCE [LARGE SCALE GENOMIC DNA]</scope>
    <source>
        <strain evidence="2 3">CFBP5877</strain>
    </source>
</reference>
<evidence type="ECO:0000259" key="1">
    <source>
        <dbReference type="Pfam" id="PF00535"/>
    </source>
</evidence>
<evidence type="ECO:0000313" key="2">
    <source>
        <dbReference type="EMBL" id="QCL80307.1"/>
    </source>
</evidence>
<proteinExistence type="predicted"/>
<dbReference type="Gene3D" id="3.90.550.10">
    <property type="entry name" value="Spore Coat Polysaccharide Biosynthesis Protein SpsA, Chain A"/>
    <property type="match status" value="1"/>
</dbReference>
<organism evidence="2 3">
    <name type="scientific">Agrobacterium tumefaciens</name>
    <dbReference type="NCBI Taxonomy" id="358"/>
    <lineage>
        <taxon>Bacteria</taxon>
        <taxon>Pseudomonadati</taxon>
        <taxon>Pseudomonadota</taxon>
        <taxon>Alphaproteobacteria</taxon>
        <taxon>Hyphomicrobiales</taxon>
        <taxon>Rhizobiaceae</taxon>
        <taxon>Rhizobium/Agrobacterium group</taxon>
        <taxon>Agrobacterium</taxon>
        <taxon>Agrobacterium tumefaciens complex</taxon>
    </lineage>
</organism>
<gene>
    <name evidence="2" type="ORF">CFBP5877_08575</name>
</gene>
<dbReference type="InterPro" id="IPR001173">
    <property type="entry name" value="Glyco_trans_2-like"/>
</dbReference>
<accession>A0AAE6BF51</accession>